<proteinExistence type="predicted"/>
<dbReference type="OrthoDB" id="6109077at2759"/>
<dbReference type="EMBL" id="CAJPWZ010001651">
    <property type="protein sequence ID" value="CAG2220196.1"/>
    <property type="molecule type" value="Genomic_DNA"/>
</dbReference>
<protein>
    <submittedName>
        <fullName evidence="2">Uncharacterized protein</fullName>
    </submittedName>
</protein>
<comment type="caution">
    <text evidence="2">The sequence shown here is derived from an EMBL/GenBank/DDBJ whole genome shotgun (WGS) entry which is preliminary data.</text>
</comment>
<keyword evidence="1" id="KW-0812">Transmembrane</keyword>
<keyword evidence="3" id="KW-1185">Reference proteome</keyword>
<accession>A0A8S3SNC8</accession>
<evidence type="ECO:0000313" key="2">
    <source>
        <dbReference type="EMBL" id="CAG2220196.1"/>
    </source>
</evidence>
<gene>
    <name evidence="2" type="ORF">MEDL_33683</name>
</gene>
<keyword evidence="1" id="KW-0472">Membrane</keyword>
<evidence type="ECO:0000256" key="1">
    <source>
        <dbReference type="SAM" id="Phobius"/>
    </source>
</evidence>
<organism evidence="2 3">
    <name type="scientific">Mytilus edulis</name>
    <name type="common">Blue mussel</name>
    <dbReference type="NCBI Taxonomy" id="6550"/>
    <lineage>
        <taxon>Eukaryota</taxon>
        <taxon>Metazoa</taxon>
        <taxon>Spiralia</taxon>
        <taxon>Lophotrochozoa</taxon>
        <taxon>Mollusca</taxon>
        <taxon>Bivalvia</taxon>
        <taxon>Autobranchia</taxon>
        <taxon>Pteriomorphia</taxon>
        <taxon>Mytilida</taxon>
        <taxon>Mytiloidea</taxon>
        <taxon>Mytilidae</taxon>
        <taxon>Mytilinae</taxon>
        <taxon>Mytilus</taxon>
    </lineage>
</organism>
<reference evidence="2" key="1">
    <citation type="submission" date="2021-03" db="EMBL/GenBank/DDBJ databases">
        <authorList>
            <person name="Bekaert M."/>
        </authorList>
    </citation>
    <scope>NUCLEOTIDE SEQUENCE</scope>
</reference>
<name>A0A8S3SNC8_MYTED</name>
<dbReference type="Proteomes" id="UP000683360">
    <property type="component" value="Unassembled WGS sequence"/>
</dbReference>
<dbReference type="AlphaFoldDB" id="A0A8S3SNC8"/>
<keyword evidence="1" id="KW-1133">Transmembrane helix</keyword>
<sequence length="194" mass="21310">MGSGSTMCGNSMNFDKKEKLSLYSNGNLSDGICTVALHAVHCQFPTFRVSVNKLALGTCSAKVTFTGTSFNVIGSQSRELSCFPIYHNILSINSKTMVITVIEDPKYTGTYGFNLTVMLNCVRSSSSGHELMETKDSKSIAEIEDEINGNRIMGVVVGCSLALIFLVILCIAYTYNKNKPTYRQQRNIVYQPTV</sequence>
<evidence type="ECO:0000313" key="3">
    <source>
        <dbReference type="Proteomes" id="UP000683360"/>
    </source>
</evidence>
<feature type="transmembrane region" description="Helical" evidence="1">
    <location>
        <begin position="152"/>
        <end position="175"/>
    </location>
</feature>